<keyword evidence="1" id="KW-0732">Signal</keyword>
<dbReference type="Gene3D" id="1.25.40.10">
    <property type="entry name" value="Tetratricopeptide repeat domain"/>
    <property type="match status" value="1"/>
</dbReference>
<feature type="chain" id="PRO_5046479197" evidence="1">
    <location>
        <begin position="22"/>
        <end position="704"/>
    </location>
</feature>
<sequence>MRIRPFSLAMVIFLATGCSEAYNPQPQLSSAGASPGAGLPDCAPSHSPYLEGFSIIVDILRRNGEVERSQGYFQRVRARLEAQLADADPAGPARAKPALDALFSAGEIEKLAVCAFIQFDRAQPEYEAWDAWSLDARMREIHAAIVDIGSDDIPQRASSVPDARRAQLLRVSRATDLRVYLHALTAVEWQIVAIAEAALDPSSSLGQDLAMNGDDLGVPPEQVIVDHYLAKALDDVSDADLQRFLAFAESREGQAYYQTLRDRYFRSAGPWGQRLSAALKSSVQPKAVERDPAEAAKLLAEARRLYDQVGTRVVVPEARTLLLRAEQLDPDNADIQVLLARIAFRSLPRIDTGVEGQIRAVIDRMHPARPQDYAEIEGRLRRAIELDPKHAEAHLYLGRSQFLQSKDDEATRLYALSRKLDPKGPTLAYFEADLAYVRGDYAKAERIHRQILAAPEVRAYDHYYSLGRLRHVLAKQGREREFREVANAQLKRHPDMWDFRLDQARRLIQTDGTVAEIEAMIAPVPERWLPDAKRDLEVRLQLLRAGAAAPAQRAREVQRAYDMAESSPEVVDAACYSRVRQQIAAEVVAASDQPSAAADNLLACGMWGRDRAFIERVLPMVKDIDQPNAAMQGGRPLCSAAVLMDPVVFETILKAKPDTSLRCGDGKTVREFLAERATRPDAEPAFKKAAKDMLALLDRHDGGR</sequence>
<evidence type="ECO:0000256" key="1">
    <source>
        <dbReference type="SAM" id="SignalP"/>
    </source>
</evidence>
<dbReference type="PROSITE" id="PS51257">
    <property type="entry name" value="PROKAR_LIPOPROTEIN"/>
    <property type="match status" value="1"/>
</dbReference>
<protein>
    <submittedName>
        <fullName evidence="2">Tetratricopeptide repeat protein</fullName>
    </submittedName>
</protein>
<reference evidence="3" key="1">
    <citation type="journal article" date="2019" name="Int. J. Syst. Evol. Microbiol.">
        <title>The Global Catalogue of Microorganisms (GCM) 10K type strain sequencing project: providing services to taxonomists for standard genome sequencing and annotation.</title>
        <authorList>
            <consortium name="The Broad Institute Genomics Platform"/>
            <consortium name="The Broad Institute Genome Sequencing Center for Infectious Disease"/>
            <person name="Wu L."/>
            <person name="Ma J."/>
        </authorList>
    </citation>
    <scope>NUCLEOTIDE SEQUENCE [LARGE SCALE GENOMIC DNA]</scope>
    <source>
        <strain evidence="3">CCUG 55585</strain>
    </source>
</reference>
<evidence type="ECO:0000313" key="3">
    <source>
        <dbReference type="Proteomes" id="UP001597110"/>
    </source>
</evidence>
<accession>A0ABW2YFJ2</accession>
<dbReference type="RefSeq" id="WP_386822833.1">
    <property type="nucleotide sequence ID" value="NZ_JBHTIF010000001.1"/>
</dbReference>
<dbReference type="Proteomes" id="UP001597110">
    <property type="component" value="Unassembled WGS sequence"/>
</dbReference>
<dbReference type="EMBL" id="JBHTIF010000001">
    <property type="protein sequence ID" value="MFD0725224.1"/>
    <property type="molecule type" value="Genomic_DNA"/>
</dbReference>
<proteinExistence type="predicted"/>
<gene>
    <name evidence="2" type="ORF">ACFQ0E_06365</name>
</gene>
<organism evidence="2 3">
    <name type="scientific">Lysobacter brunescens</name>
    <dbReference type="NCBI Taxonomy" id="262323"/>
    <lineage>
        <taxon>Bacteria</taxon>
        <taxon>Pseudomonadati</taxon>
        <taxon>Pseudomonadota</taxon>
        <taxon>Gammaproteobacteria</taxon>
        <taxon>Lysobacterales</taxon>
        <taxon>Lysobacteraceae</taxon>
        <taxon>Lysobacter</taxon>
    </lineage>
</organism>
<name>A0ABW2YFJ2_9GAMM</name>
<keyword evidence="3" id="KW-1185">Reference proteome</keyword>
<comment type="caution">
    <text evidence="2">The sequence shown here is derived from an EMBL/GenBank/DDBJ whole genome shotgun (WGS) entry which is preliminary data.</text>
</comment>
<evidence type="ECO:0000313" key="2">
    <source>
        <dbReference type="EMBL" id="MFD0725224.1"/>
    </source>
</evidence>
<dbReference type="SUPFAM" id="SSF48452">
    <property type="entry name" value="TPR-like"/>
    <property type="match status" value="1"/>
</dbReference>
<dbReference type="InterPro" id="IPR011990">
    <property type="entry name" value="TPR-like_helical_dom_sf"/>
</dbReference>
<feature type="signal peptide" evidence="1">
    <location>
        <begin position="1"/>
        <end position="21"/>
    </location>
</feature>